<keyword evidence="2" id="KW-0813">Transport</keyword>
<dbReference type="RefSeq" id="WP_179280089.1">
    <property type="nucleotide sequence ID" value="NZ_FZOF01000025.1"/>
</dbReference>
<keyword evidence="3" id="KW-1185">Reference proteome</keyword>
<dbReference type="Gene3D" id="3.40.190.10">
    <property type="entry name" value="Periplasmic binding protein-like II"/>
    <property type="match status" value="2"/>
</dbReference>
<feature type="chain" id="PRO_5038334882" evidence="1">
    <location>
        <begin position="28"/>
        <end position="425"/>
    </location>
</feature>
<dbReference type="SUPFAM" id="SSF53850">
    <property type="entry name" value="Periplasmic binding protein-like II"/>
    <property type="match status" value="1"/>
</dbReference>
<dbReference type="InterPro" id="IPR050490">
    <property type="entry name" value="Bact_solute-bd_prot1"/>
</dbReference>
<evidence type="ECO:0000313" key="2">
    <source>
        <dbReference type="EMBL" id="SNT42989.1"/>
    </source>
</evidence>
<dbReference type="Proteomes" id="UP000198280">
    <property type="component" value="Unassembled WGS sequence"/>
</dbReference>
<keyword evidence="2" id="KW-0762">Sugar transport</keyword>
<evidence type="ECO:0000256" key="1">
    <source>
        <dbReference type="SAM" id="SignalP"/>
    </source>
</evidence>
<organism evidence="2 3">
    <name type="scientific">Actinacidiphila glaucinigra</name>
    <dbReference type="NCBI Taxonomy" id="235986"/>
    <lineage>
        <taxon>Bacteria</taxon>
        <taxon>Bacillati</taxon>
        <taxon>Actinomycetota</taxon>
        <taxon>Actinomycetes</taxon>
        <taxon>Kitasatosporales</taxon>
        <taxon>Streptomycetaceae</taxon>
        <taxon>Actinacidiphila</taxon>
    </lineage>
</organism>
<sequence>MSVRRSVRGPRGLRAAGAAVAALALLAAGCGGGDPDGGTVTIRYSWWGAQDRAELIRKTIALFEKDHPHIKVKTDFAEYADFWSKFNTQAAGGNAPDVFQNSVAFLRKYGEKNLLLDLNAQVEAGNLGMDDFRAGLDKAGEVDGRLLGVPVGGNTFALVYNPEAFERVGVTPAAGWTWDEFDAAVHKISAAEGDLYGASDNGGVMYLYDLYLRQNGKAFFTADKKLGFTEADLRQWWGAHYADNKAGDLVPAKKSEQIKPKSSVSGDLSAAEFTWDNFIVRYAAETDTELALAPVPTTDGTRTGQYISSLMLSGSARTQHPEEVAEFIDFMVHDPEVGKTMGYNRGVLPTNAQFDAYEPTGVDAQIAAYEKSVTGVIEPITPHPAGADVAEAAFLRIYAEVALGKTSVDDAVTQFFSEAKTALGS</sequence>
<keyword evidence="1" id="KW-0732">Signal</keyword>
<protein>
    <submittedName>
        <fullName evidence="2">Multiple sugar transport system substrate-binding protein</fullName>
    </submittedName>
</protein>
<dbReference type="InterPro" id="IPR006059">
    <property type="entry name" value="SBP"/>
</dbReference>
<dbReference type="PROSITE" id="PS51257">
    <property type="entry name" value="PROKAR_LIPOPROTEIN"/>
    <property type="match status" value="1"/>
</dbReference>
<dbReference type="Pfam" id="PF01547">
    <property type="entry name" value="SBP_bac_1"/>
    <property type="match status" value="1"/>
</dbReference>
<accession>A0A239MMC1</accession>
<reference evidence="2 3" key="1">
    <citation type="submission" date="2017-06" db="EMBL/GenBank/DDBJ databases">
        <authorList>
            <person name="Kim H.J."/>
            <person name="Triplett B.A."/>
        </authorList>
    </citation>
    <scope>NUCLEOTIDE SEQUENCE [LARGE SCALE GENOMIC DNA]</scope>
    <source>
        <strain evidence="2 3">CGMCC 4.1858</strain>
    </source>
</reference>
<name>A0A239MMC1_9ACTN</name>
<dbReference type="EMBL" id="FZOF01000025">
    <property type="protein sequence ID" value="SNT42989.1"/>
    <property type="molecule type" value="Genomic_DNA"/>
</dbReference>
<dbReference type="PANTHER" id="PTHR43649">
    <property type="entry name" value="ARABINOSE-BINDING PROTEIN-RELATED"/>
    <property type="match status" value="1"/>
</dbReference>
<evidence type="ECO:0000313" key="3">
    <source>
        <dbReference type="Proteomes" id="UP000198280"/>
    </source>
</evidence>
<proteinExistence type="predicted"/>
<dbReference type="PANTHER" id="PTHR43649:SF30">
    <property type="entry name" value="ABC TRANSPORTER SUBSTRATE-BINDING PROTEIN"/>
    <property type="match status" value="1"/>
</dbReference>
<feature type="signal peptide" evidence="1">
    <location>
        <begin position="1"/>
        <end position="27"/>
    </location>
</feature>
<gene>
    <name evidence="2" type="ORF">SAMN05216252_12527</name>
</gene>
<dbReference type="AlphaFoldDB" id="A0A239MMC1"/>